<organism evidence="9">
    <name type="scientific">Oppiella nova</name>
    <dbReference type="NCBI Taxonomy" id="334625"/>
    <lineage>
        <taxon>Eukaryota</taxon>
        <taxon>Metazoa</taxon>
        <taxon>Ecdysozoa</taxon>
        <taxon>Arthropoda</taxon>
        <taxon>Chelicerata</taxon>
        <taxon>Arachnida</taxon>
        <taxon>Acari</taxon>
        <taxon>Acariformes</taxon>
        <taxon>Sarcoptiformes</taxon>
        <taxon>Oribatida</taxon>
        <taxon>Brachypylina</taxon>
        <taxon>Oppioidea</taxon>
        <taxon>Oppiidae</taxon>
        <taxon>Oppiella</taxon>
    </lineage>
</organism>
<keyword evidence="6" id="KW-0325">Glycoprotein</keyword>
<dbReference type="PROSITE" id="PS50221">
    <property type="entry name" value="GAIN_B"/>
    <property type="match status" value="1"/>
</dbReference>
<evidence type="ECO:0000256" key="7">
    <source>
        <dbReference type="SAM" id="Phobius"/>
    </source>
</evidence>
<evidence type="ECO:0000256" key="5">
    <source>
        <dbReference type="ARBA" id="ARBA00023157"/>
    </source>
</evidence>
<keyword evidence="10" id="KW-1185">Reference proteome</keyword>
<evidence type="ECO:0000256" key="6">
    <source>
        <dbReference type="ARBA" id="ARBA00023180"/>
    </source>
</evidence>
<feature type="transmembrane region" description="Helical" evidence="7">
    <location>
        <begin position="539"/>
        <end position="560"/>
    </location>
</feature>
<feature type="domain" description="GAIN-B" evidence="8">
    <location>
        <begin position="329"/>
        <end position="475"/>
    </location>
</feature>
<reference evidence="9" key="1">
    <citation type="submission" date="2020-11" db="EMBL/GenBank/DDBJ databases">
        <authorList>
            <person name="Tran Van P."/>
        </authorList>
    </citation>
    <scope>NUCLEOTIDE SEQUENCE</scope>
</reference>
<dbReference type="Pfam" id="PF01825">
    <property type="entry name" value="GPS"/>
    <property type="match status" value="1"/>
</dbReference>
<dbReference type="GO" id="GO:0004930">
    <property type="term" value="F:G protein-coupled receptor activity"/>
    <property type="evidence" value="ECO:0007669"/>
    <property type="project" value="TreeGrafter"/>
</dbReference>
<comment type="subcellular location">
    <subcellularLocation>
        <location evidence="1">Membrane</location>
    </subcellularLocation>
</comment>
<gene>
    <name evidence="9" type="ORF">ONB1V03_LOCUS6479</name>
</gene>
<proteinExistence type="predicted"/>
<dbReference type="EMBL" id="CAJPVJ010002915">
    <property type="protein sequence ID" value="CAG2166964.1"/>
    <property type="molecule type" value="Genomic_DNA"/>
</dbReference>
<dbReference type="InterPro" id="IPR046338">
    <property type="entry name" value="GAIN_dom_sf"/>
</dbReference>
<evidence type="ECO:0000256" key="1">
    <source>
        <dbReference type="ARBA" id="ARBA00004370"/>
    </source>
</evidence>
<dbReference type="InterPro" id="IPR057244">
    <property type="entry name" value="GAIN_B"/>
</dbReference>
<dbReference type="InterPro" id="IPR051587">
    <property type="entry name" value="Adhesion_GPCR"/>
</dbReference>
<keyword evidence="5" id="KW-1015">Disulfide bond</keyword>
<evidence type="ECO:0000313" key="9">
    <source>
        <dbReference type="EMBL" id="CAD7647880.1"/>
    </source>
</evidence>
<dbReference type="AlphaFoldDB" id="A0A7R9LTX1"/>
<dbReference type="Gene3D" id="2.60.220.50">
    <property type="match status" value="1"/>
</dbReference>
<dbReference type="GO" id="GO:0016020">
    <property type="term" value="C:membrane"/>
    <property type="evidence" value="ECO:0007669"/>
    <property type="project" value="UniProtKB-SubCell"/>
</dbReference>
<keyword evidence="4 7" id="KW-0472">Membrane</keyword>
<evidence type="ECO:0000256" key="2">
    <source>
        <dbReference type="ARBA" id="ARBA00022692"/>
    </source>
</evidence>
<dbReference type="Proteomes" id="UP000728032">
    <property type="component" value="Unassembled WGS sequence"/>
</dbReference>
<evidence type="ECO:0000256" key="4">
    <source>
        <dbReference type="ARBA" id="ARBA00023136"/>
    </source>
</evidence>
<accession>A0A7R9LTX1</accession>
<dbReference type="InterPro" id="IPR000203">
    <property type="entry name" value="GPS"/>
</dbReference>
<sequence length="581" mass="64905">MNDISNPDDPVPPEKGNHCGTRVNQQDSDGQLILQGECEPDNRYYCSEVGQPAYEKELCHTCHEAIDNYGYDECHKRYICANNNSALIGQCDPGALYYCEKSDSIATFVHKCSDCIEDVPGKGFCGTGFYQCSEIGQRAVLRNICPDCLPPVTNDTNDEPLIGYDRCYSAGDPNDKLLVGDCKRSGLYRCNMAHQEATLEQMCTYCHQDYDEYQGGDGCYSYPQPTTTTPKPTGPPPVYCNLEGEYNKVYDDYGQITWPIVSNGKYSQVKCPHGDGMMRWLCLGTGKFDETNGFEFEDCWLEEILDNDILHVDHVITTLTTFANNTRTDNGLQSAEGLHKSLSIVGKIVEYLPTDETNMIGDMETADKISRLFVDIFSQMIDQTKAWNNSEGADRVGLSSQILSYIQSTGFLANCHIQGSADSDIPDCVYWNYTQEKWSSEGCQLLEKESNRDHTVCECTHLTNFVALVDTDDREPYQPVLDILRYILGTLSIKSGITQEVIKKQDFFVANLSACQLCTTIVVMSGLDWVDTPIMKIDTMIWLVVVTLVVVLGIYINGVVEALPQHGESPIDVHPGDEKQP</sequence>
<dbReference type="PANTHER" id="PTHR45813">
    <property type="entry name" value="IG-LIKE DOMAIN-CONTAINING PROTEIN"/>
    <property type="match status" value="1"/>
</dbReference>
<protein>
    <recommendedName>
        <fullName evidence="8">GAIN-B domain-containing protein</fullName>
    </recommendedName>
</protein>
<dbReference type="PANTHER" id="PTHR45813:SF8">
    <property type="entry name" value="IG-LIKE DOMAIN-CONTAINING PROTEIN"/>
    <property type="match status" value="1"/>
</dbReference>
<keyword evidence="3 7" id="KW-1133">Transmembrane helix</keyword>
<evidence type="ECO:0000313" key="10">
    <source>
        <dbReference type="Proteomes" id="UP000728032"/>
    </source>
</evidence>
<dbReference type="GO" id="GO:0007189">
    <property type="term" value="P:adenylate cyclase-activating G protein-coupled receptor signaling pathway"/>
    <property type="evidence" value="ECO:0007669"/>
    <property type="project" value="TreeGrafter"/>
</dbReference>
<dbReference type="EMBL" id="OC917740">
    <property type="protein sequence ID" value="CAD7647880.1"/>
    <property type="molecule type" value="Genomic_DNA"/>
</dbReference>
<dbReference type="OrthoDB" id="6437696at2759"/>
<dbReference type="SMART" id="SM00303">
    <property type="entry name" value="GPS"/>
    <property type="match status" value="1"/>
</dbReference>
<evidence type="ECO:0000256" key="3">
    <source>
        <dbReference type="ARBA" id="ARBA00022989"/>
    </source>
</evidence>
<keyword evidence="2 7" id="KW-0812">Transmembrane</keyword>
<feature type="transmembrane region" description="Helical" evidence="7">
    <location>
        <begin position="507"/>
        <end position="527"/>
    </location>
</feature>
<evidence type="ECO:0000259" key="8">
    <source>
        <dbReference type="PROSITE" id="PS50221"/>
    </source>
</evidence>
<name>A0A7R9LTX1_9ACAR</name>